<dbReference type="Proteomes" id="UP000298030">
    <property type="component" value="Unassembled WGS sequence"/>
</dbReference>
<feature type="region of interest" description="Disordered" evidence="1">
    <location>
        <begin position="1"/>
        <end position="95"/>
    </location>
</feature>
<feature type="compositionally biased region" description="Polar residues" evidence="1">
    <location>
        <begin position="35"/>
        <end position="44"/>
    </location>
</feature>
<protein>
    <submittedName>
        <fullName evidence="2">Uncharacterized protein</fullName>
    </submittedName>
</protein>
<accession>A0A4Y7TV15</accession>
<organism evidence="2 3">
    <name type="scientific">Coprinellus micaceus</name>
    <name type="common">Glistening ink-cap mushroom</name>
    <name type="synonym">Coprinus micaceus</name>
    <dbReference type="NCBI Taxonomy" id="71717"/>
    <lineage>
        <taxon>Eukaryota</taxon>
        <taxon>Fungi</taxon>
        <taxon>Dikarya</taxon>
        <taxon>Basidiomycota</taxon>
        <taxon>Agaricomycotina</taxon>
        <taxon>Agaricomycetes</taxon>
        <taxon>Agaricomycetidae</taxon>
        <taxon>Agaricales</taxon>
        <taxon>Agaricineae</taxon>
        <taxon>Psathyrellaceae</taxon>
        <taxon>Coprinellus</taxon>
    </lineage>
</organism>
<keyword evidence="3" id="KW-1185">Reference proteome</keyword>
<proteinExistence type="predicted"/>
<reference evidence="2 3" key="1">
    <citation type="journal article" date="2019" name="Nat. Ecol. Evol.">
        <title>Megaphylogeny resolves global patterns of mushroom evolution.</title>
        <authorList>
            <person name="Varga T."/>
            <person name="Krizsan K."/>
            <person name="Foldi C."/>
            <person name="Dima B."/>
            <person name="Sanchez-Garcia M."/>
            <person name="Sanchez-Ramirez S."/>
            <person name="Szollosi G.J."/>
            <person name="Szarkandi J.G."/>
            <person name="Papp V."/>
            <person name="Albert L."/>
            <person name="Andreopoulos W."/>
            <person name="Angelini C."/>
            <person name="Antonin V."/>
            <person name="Barry K.W."/>
            <person name="Bougher N.L."/>
            <person name="Buchanan P."/>
            <person name="Buyck B."/>
            <person name="Bense V."/>
            <person name="Catcheside P."/>
            <person name="Chovatia M."/>
            <person name="Cooper J."/>
            <person name="Damon W."/>
            <person name="Desjardin D."/>
            <person name="Finy P."/>
            <person name="Geml J."/>
            <person name="Haridas S."/>
            <person name="Hughes K."/>
            <person name="Justo A."/>
            <person name="Karasinski D."/>
            <person name="Kautmanova I."/>
            <person name="Kiss B."/>
            <person name="Kocsube S."/>
            <person name="Kotiranta H."/>
            <person name="LaButti K.M."/>
            <person name="Lechner B.E."/>
            <person name="Liimatainen K."/>
            <person name="Lipzen A."/>
            <person name="Lukacs Z."/>
            <person name="Mihaltcheva S."/>
            <person name="Morgado L.N."/>
            <person name="Niskanen T."/>
            <person name="Noordeloos M.E."/>
            <person name="Ohm R.A."/>
            <person name="Ortiz-Santana B."/>
            <person name="Ovrebo C."/>
            <person name="Racz N."/>
            <person name="Riley R."/>
            <person name="Savchenko A."/>
            <person name="Shiryaev A."/>
            <person name="Soop K."/>
            <person name="Spirin V."/>
            <person name="Szebenyi C."/>
            <person name="Tomsovsky M."/>
            <person name="Tulloss R.E."/>
            <person name="Uehling J."/>
            <person name="Grigoriev I.V."/>
            <person name="Vagvolgyi C."/>
            <person name="Papp T."/>
            <person name="Martin F.M."/>
            <person name="Miettinen O."/>
            <person name="Hibbett D.S."/>
            <person name="Nagy L.G."/>
        </authorList>
    </citation>
    <scope>NUCLEOTIDE SEQUENCE [LARGE SCALE GENOMIC DNA]</scope>
    <source>
        <strain evidence="2 3">FP101781</strain>
    </source>
</reference>
<name>A0A4Y7TV15_COPMI</name>
<dbReference type="AlphaFoldDB" id="A0A4Y7TV15"/>
<feature type="compositionally biased region" description="Low complexity" evidence="1">
    <location>
        <begin position="375"/>
        <end position="386"/>
    </location>
</feature>
<feature type="compositionally biased region" description="Acidic residues" evidence="1">
    <location>
        <begin position="403"/>
        <end position="413"/>
    </location>
</feature>
<feature type="compositionally biased region" description="Basic and acidic residues" evidence="1">
    <location>
        <begin position="17"/>
        <end position="28"/>
    </location>
</feature>
<gene>
    <name evidence="2" type="ORF">FA13DRAFT_1704880</name>
</gene>
<feature type="compositionally biased region" description="Basic and acidic residues" evidence="1">
    <location>
        <begin position="325"/>
        <end position="336"/>
    </location>
</feature>
<dbReference type="EMBL" id="QPFP01000003">
    <property type="protein sequence ID" value="TEB37718.1"/>
    <property type="molecule type" value="Genomic_DNA"/>
</dbReference>
<feature type="region of interest" description="Disordered" evidence="1">
    <location>
        <begin position="319"/>
        <end position="413"/>
    </location>
</feature>
<evidence type="ECO:0000256" key="1">
    <source>
        <dbReference type="SAM" id="MobiDB-lite"/>
    </source>
</evidence>
<feature type="compositionally biased region" description="Pro residues" evidence="1">
    <location>
        <begin position="365"/>
        <end position="374"/>
    </location>
</feature>
<evidence type="ECO:0000313" key="3">
    <source>
        <dbReference type="Proteomes" id="UP000298030"/>
    </source>
</evidence>
<evidence type="ECO:0000313" key="2">
    <source>
        <dbReference type="EMBL" id="TEB37718.1"/>
    </source>
</evidence>
<comment type="caution">
    <text evidence="2">The sequence shown here is derived from an EMBL/GenBank/DDBJ whole genome shotgun (WGS) entry which is preliminary data.</text>
</comment>
<sequence>MYDRSDPVATLKQLQKSRKDQMDQETRIHTAISKEGSQGSTSYPVHSPWLSLLPSPACRTSASESQSKRNRGKSKRIPSSSEFGNEMRLTIENKGLKEPVRDMASRDTGHENASYSELVTSRHLETEGRSVQTDPWESRGGCVKLWKQEPSHRARPFLSAAPVSSYGKVIVRLEQGTRLRLDTDRDCGIKIKIDEEYIGRWGAGWKKHERNNTSTLLDGGREAIATSRLLIRGSPSRLEVVRIRSSPNPIQEGTGFLPRDNFRRGPSGGRAVFHPPEIAAYRVIGPPDVQRQPPTAWQHNVRSWGFGMAGAYFDVPNARSVAQSRRRERERQERGLRQTPRPSGGAPPLAPQRGPVQRRLVSPPRLGPPQPLPVPNAALPAVPVPAHSNGQNQGPSSRMCKGEEEEEREEEEA</sequence>